<evidence type="ECO:0008006" key="4">
    <source>
        <dbReference type="Google" id="ProtNLM"/>
    </source>
</evidence>
<sequence length="316" mass="36282">MRKLLILTSVCLLFTALNGYSQKIRTQKEDTISFWKKTNKVGLDISQISFVNWNAGGNNSISGLVKGKFIREFSKKNTNWKNELIARYGLNKQEGQEIRKTDDQLQINSTFGYRTDTISNWYYGAKANFLTQFYNGYNYPNIDDPISRFMAPAYFFLGIGSEYKRDDLNLNVYMSPLTQKTTLVLDRRLANKGSFGVDPAVYDAVTGELLSEGKRSRTEIGILITNQWEKEIWKNINLEHRMSLYTDYINNFGNVDVDWQVLLEMTVNDFVKANLGTHLVYDDDIKAKEEINGEQVEVGPKVQLKQILGVGLTYTF</sequence>
<dbReference type="EMBL" id="AP024749">
    <property type="protein sequence ID" value="BCY27511.1"/>
    <property type="molecule type" value="Genomic_DNA"/>
</dbReference>
<dbReference type="Pfam" id="PF11276">
    <property type="entry name" value="DUF3078"/>
    <property type="match status" value="1"/>
</dbReference>
<proteinExistence type="predicted"/>
<keyword evidence="3" id="KW-1185">Reference proteome</keyword>
<accession>A0ABN6HT96</accession>
<protein>
    <recommendedName>
        <fullName evidence="4">DUF3078 domain-containing protein</fullName>
    </recommendedName>
</protein>
<organism evidence="2 3">
    <name type="scientific">Flavobacterium okayamense</name>
    <dbReference type="NCBI Taxonomy" id="2830782"/>
    <lineage>
        <taxon>Bacteria</taxon>
        <taxon>Pseudomonadati</taxon>
        <taxon>Bacteroidota</taxon>
        <taxon>Flavobacteriia</taxon>
        <taxon>Flavobacteriales</taxon>
        <taxon>Flavobacteriaceae</taxon>
        <taxon>Flavobacterium</taxon>
    </lineage>
</organism>
<dbReference type="RefSeq" id="WP_221259127.1">
    <property type="nucleotide sequence ID" value="NZ_AP024749.1"/>
</dbReference>
<evidence type="ECO:0000313" key="2">
    <source>
        <dbReference type="EMBL" id="BCY27511.1"/>
    </source>
</evidence>
<gene>
    <name evidence="2" type="ORF">KK2020170_03790</name>
</gene>
<feature type="signal peptide" evidence="1">
    <location>
        <begin position="1"/>
        <end position="19"/>
    </location>
</feature>
<evidence type="ECO:0000256" key="1">
    <source>
        <dbReference type="SAM" id="SignalP"/>
    </source>
</evidence>
<keyword evidence="1" id="KW-0732">Signal</keyword>
<name>A0ABN6HT96_9FLAO</name>
<reference evidence="2 3" key="1">
    <citation type="submission" date="2021-06" db="EMBL/GenBank/DDBJ databases">
        <title>Whole genome sequences of Flavobacterium sp. KK2020170 and assembly.</title>
        <authorList>
            <person name="Kitahara K."/>
            <person name="Miyoshi S."/>
            <person name="Uesaka K."/>
        </authorList>
    </citation>
    <scope>NUCLEOTIDE SEQUENCE [LARGE SCALE GENOMIC DNA]</scope>
    <source>
        <strain evidence="2 3">KK2020170</strain>
    </source>
</reference>
<dbReference type="Proteomes" id="UP000825258">
    <property type="component" value="Chromosome"/>
</dbReference>
<dbReference type="InterPro" id="IPR021428">
    <property type="entry name" value="DUF3078"/>
</dbReference>
<evidence type="ECO:0000313" key="3">
    <source>
        <dbReference type="Proteomes" id="UP000825258"/>
    </source>
</evidence>
<feature type="chain" id="PRO_5045867091" description="DUF3078 domain-containing protein" evidence="1">
    <location>
        <begin position="20"/>
        <end position="316"/>
    </location>
</feature>